<evidence type="ECO:0000313" key="2">
    <source>
        <dbReference type="Proteomes" id="UP000789405"/>
    </source>
</evidence>
<reference evidence="1" key="1">
    <citation type="submission" date="2021-06" db="EMBL/GenBank/DDBJ databases">
        <authorList>
            <person name="Kallberg Y."/>
            <person name="Tangrot J."/>
            <person name="Rosling A."/>
        </authorList>
    </citation>
    <scope>NUCLEOTIDE SEQUENCE</scope>
    <source>
        <strain evidence="1">MA453B</strain>
    </source>
</reference>
<gene>
    <name evidence="1" type="ORF">DERYTH_LOCUS14806</name>
</gene>
<proteinExistence type="predicted"/>
<dbReference type="EMBL" id="CAJVPY010011445">
    <property type="protein sequence ID" value="CAG8727115.1"/>
    <property type="molecule type" value="Genomic_DNA"/>
</dbReference>
<accession>A0A9N9NDC4</accession>
<dbReference type="AlphaFoldDB" id="A0A9N9NDC4"/>
<sequence>MSTWPPTDPVTIHDTSSSNFWTSKDNDIVLETGSSKSDQNWNLIQDDDDATIIYITQDSDEANLAITYDPNNSTKFVLKAYVSGNTYQQFVVSPASADKHVNIACKNKFTTTSGSTTTTTTEYAIAKSGDVKDSKIGPGTNDSKQWIVDTQA</sequence>
<organism evidence="1 2">
    <name type="scientific">Dentiscutata erythropus</name>
    <dbReference type="NCBI Taxonomy" id="1348616"/>
    <lineage>
        <taxon>Eukaryota</taxon>
        <taxon>Fungi</taxon>
        <taxon>Fungi incertae sedis</taxon>
        <taxon>Mucoromycota</taxon>
        <taxon>Glomeromycotina</taxon>
        <taxon>Glomeromycetes</taxon>
        <taxon>Diversisporales</taxon>
        <taxon>Gigasporaceae</taxon>
        <taxon>Dentiscutata</taxon>
    </lineage>
</organism>
<name>A0A9N9NDC4_9GLOM</name>
<dbReference type="Proteomes" id="UP000789405">
    <property type="component" value="Unassembled WGS sequence"/>
</dbReference>
<protein>
    <submittedName>
        <fullName evidence="1">7865_t:CDS:1</fullName>
    </submittedName>
</protein>
<keyword evidence="2" id="KW-1185">Reference proteome</keyword>
<comment type="caution">
    <text evidence="1">The sequence shown here is derived from an EMBL/GenBank/DDBJ whole genome shotgun (WGS) entry which is preliminary data.</text>
</comment>
<evidence type="ECO:0000313" key="1">
    <source>
        <dbReference type="EMBL" id="CAG8727115.1"/>
    </source>
</evidence>